<proteinExistence type="predicted"/>
<organism evidence="2 3">
    <name type="scientific">Gluconobacter wancherniae NBRC 103581</name>
    <dbReference type="NCBI Taxonomy" id="656744"/>
    <lineage>
        <taxon>Bacteria</taxon>
        <taxon>Pseudomonadati</taxon>
        <taxon>Pseudomonadota</taxon>
        <taxon>Alphaproteobacteria</taxon>
        <taxon>Acetobacterales</taxon>
        <taxon>Acetobacteraceae</taxon>
        <taxon>Gluconobacter</taxon>
    </lineage>
</organism>
<evidence type="ECO:0000313" key="3">
    <source>
        <dbReference type="Proteomes" id="UP000321230"/>
    </source>
</evidence>
<dbReference type="PANTHER" id="PTHR36448">
    <property type="entry name" value="BLR7373 PROTEIN"/>
    <property type="match status" value="1"/>
</dbReference>
<dbReference type="InterPro" id="IPR047121">
    <property type="entry name" value="YjiB-like"/>
</dbReference>
<evidence type="ECO:0000256" key="1">
    <source>
        <dbReference type="SAM" id="MobiDB-lite"/>
    </source>
</evidence>
<sequence length="196" mass="21095">MDRRAFNTLLAGLGLAFGNGRVRSASAATPANVEVFSLRQNGWVPNSPHLPVIVYRNALEAGEGKESVYEALFERNGWPPQWRNGVYPFHHYHSLGHEVLGFSNGSAKLMLGGPGAHEVQVHGGDIALLPAGTGHCNLGSDADFTVIGAYPPEQEFDILRTAPTPEQMARINSLAFPTTDPVQGAGGTVSKEWHRT</sequence>
<gene>
    <name evidence="2" type="ORF">GWA01_15700</name>
</gene>
<protein>
    <recommendedName>
        <fullName evidence="4">Cupin</fullName>
    </recommendedName>
</protein>
<comment type="caution">
    <text evidence="2">The sequence shown here is derived from an EMBL/GenBank/DDBJ whole genome shotgun (WGS) entry which is preliminary data.</text>
</comment>
<dbReference type="PIRSF" id="PIRSF019307">
    <property type="entry name" value="UCP019307"/>
    <property type="match status" value="1"/>
</dbReference>
<reference evidence="2 3" key="1">
    <citation type="submission" date="2019-07" db="EMBL/GenBank/DDBJ databases">
        <title>Whole genome shotgun sequence of Gluconobacter wancherniae NBRC 103581.</title>
        <authorList>
            <person name="Hosoyama A."/>
            <person name="Uohara A."/>
            <person name="Ohji S."/>
            <person name="Ichikawa N."/>
        </authorList>
    </citation>
    <scope>NUCLEOTIDE SEQUENCE [LARGE SCALE GENOMIC DNA]</scope>
    <source>
        <strain evidence="2 3">NBRC 103581</strain>
    </source>
</reference>
<dbReference type="AlphaFoldDB" id="A0A511B025"/>
<keyword evidence="3" id="KW-1185">Reference proteome</keyword>
<dbReference type="EMBL" id="BJUZ01000002">
    <property type="protein sequence ID" value="GEK93800.1"/>
    <property type="molecule type" value="Genomic_DNA"/>
</dbReference>
<dbReference type="InterPro" id="IPR014710">
    <property type="entry name" value="RmlC-like_jellyroll"/>
</dbReference>
<evidence type="ECO:0008006" key="4">
    <source>
        <dbReference type="Google" id="ProtNLM"/>
    </source>
</evidence>
<dbReference type="RefSeq" id="WP_146795985.1">
    <property type="nucleotide sequence ID" value="NZ_BARC01000003.1"/>
</dbReference>
<name>A0A511B025_9PROT</name>
<dbReference type="SUPFAM" id="SSF51182">
    <property type="entry name" value="RmlC-like cupins"/>
    <property type="match status" value="1"/>
</dbReference>
<dbReference type="Proteomes" id="UP000321230">
    <property type="component" value="Unassembled WGS sequence"/>
</dbReference>
<dbReference type="CDD" id="cd02219">
    <property type="entry name" value="cupin_YjlB-like"/>
    <property type="match status" value="1"/>
</dbReference>
<dbReference type="InterPro" id="IPR014500">
    <property type="entry name" value="UCP019307_cupin"/>
</dbReference>
<dbReference type="OrthoDB" id="9791759at2"/>
<dbReference type="Gene3D" id="2.60.120.10">
    <property type="entry name" value="Jelly Rolls"/>
    <property type="match status" value="1"/>
</dbReference>
<feature type="region of interest" description="Disordered" evidence="1">
    <location>
        <begin position="177"/>
        <end position="196"/>
    </location>
</feature>
<evidence type="ECO:0000313" key="2">
    <source>
        <dbReference type="EMBL" id="GEK93800.1"/>
    </source>
</evidence>
<dbReference type="InterPro" id="IPR011051">
    <property type="entry name" value="RmlC_Cupin_sf"/>
</dbReference>
<accession>A0A511B025</accession>
<dbReference type="PANTHER" id="PTHR36448:SF2">
    <property type="entry name" value="CUPIN TYPE-1 DOMAIN-CONTAINING PROTEIN"/>
    <property type="match status" value="1"/>
</dbReference>